<dbReference type="Proteomes" id="UP001164743">
    <property type="component" value="Chromosome 10A"/>
</dbReference>
<sequence length="183" mass="20812">MEDSNRNRIPPHLRLEHQKIDHICGIIKSLNLTPKKFLIALLTNSDTAVKTRRAMWGSPEGWNSTAEVLNVIRDVVTRNGPEGKGNWKDYILEEAKACVASDGPKRHEPKEGVTWFNASEVKPAFFNAEARLSRDQHLAAKGMPFLFKLIMSKVSQNDPNGFEEEDTNDREWFSCREESSFGQ</sequence>
<gene>
    <name evidence="1" type="ORF">PtA15_10A152</name>
</gene>
<dbReference type="EMBL" id="CP110430">
    <property type="protein sequence ID" value="WAQ88733.1"/>
    <property type="molecule type" value="Genomic_DNA"/>
</dbReference>
<proteinExistence type="predicted"/>
<evidence type="ECO:0000313" key="1">
    <source>
        <dbReference type="EMBL" id="WAQ88733.1"/>
    </source>
</evidence>
<accession>A0ABY7CTV9</accession>
<keyword evidence="2" id="KW-1185">Reference proteome</keyword>
<evidence type="ECO:0008006" key="3">
    <source>
        <dbReference type="Google" id="ProtNLM"/>
    </source>
</evidence>
<reference evidence="1" key="1">
    <citation type="submission" date="2022-10" db="EMBL/GenBank/DDBJ databases">
        <title>Puccinia triticina Genome sequencing and assembly.</title>
        <authorList>
            <person name="Li C."/>
        </authorList>
    </citation>
    <scope>NUCLEOTIDE SEQUENCE</scope>
    <source>
        <strain evidence="1">Pt15</strain>
    </source>
</reference>
<protein>
    <recommendedName>
        <fullName evidence="3">Myb/SANT-like domain-containing protein</fullName>
    </recommendedName>
</protein>
<dbReference type="RefSeq" id="XP_053024288.1">
    <property type="nucleotide sequence ID" value="XM_053160300.1"/>
</dbReference>
<organism evidence="1 2">
    <name type="scientific">Puccinia triticina</name>
    <dbReference type="NCBI Taxonomy" id="208348"/>
    <lineage>
        <taxon>Eukaryota</taxon>
        <taxon>Fungi</taxon>
        <taxon>Dikarya</taxon>
        <taxon>Basidiomycota</taxon>
        <taxon>Pucciniomycotina</taxon>
        <taxon>Pucciniomycetes</taxon>
        <taxon>Pucciniales</taxon>
        <taxon>Pucciniaceae</taxon>
        <taxon>Puccinia</taxon>
    </lineage>
</organism>
<name>A0ABY7CTV9_9BASI</name>
<dbReference type="GeneID" id="77801195"/>
<evidence type="ECO:0000313" key="2">
    <source>
        <dbReference type="Proteomes" id="UP001164743"/>
    </source>
</evidence>